<feature type="region of interest" description="Disordered" evidence="5">
    <location>
        <begin position="666"/>
        <end position="699"/>
    </location>
</feature>
<dbReference type="Proteomes" id="UP000694410">
    <property type="component" value="Unplaced"/>
</dbReference>
<dbReference type="SUPFAM" id="SSF103575">
    <property type="entry name" value="Plexin repeat"/>
    <property type="match status" value="1"/>
</dbReference>
<dbReference type="GO" id="GO:0007411">
    <property type="term" value="P:axon guidance"/>
    <property type="evidence" value="ECO:0007669"/>
    <property type="project" value="TreeGrafter"/>
</dbReference>
<feature type="compositionally biased region" description="Basic and acidic residues" evidence="5">
    <location>
        <begin position="675"/>
        <end position="684"/>
    </location>
</feature>
<dbReference type="GO" id="GO:0005615">
    <property type="term" value="C:extracellular space"/>
    <property type="evidence" value="ECO:0007669"/>
    <property type="project" value="TreeGrafter"/>
</dbReference>
<dbReference type="SMART" id="SM00630">
    <property type="entry name" value="Sema"/>
    <property type="match status" value="1"/>
</dbReference>
<name>A0A8C0VR95_CYACU</name>
<accession>A0A8C0VR95</accession>
<comment type="similarity">
    <text evidence="1">Belongs to the semaphorin family.</text>
</comment>
<dbReference type="Pfam" id="PF01403">
    <property type="entry name" value="Sema"/>
    <property type="match status" value="1"/>
</dbReference>
<dbReference type="SUPFAM" id="SSF48726">
    <property type="entry name" value="Immunoglobulin"/>
    <property type="match status" value="1"/>
</dbReference>
<dbReference type="GO" id="GO:0030215">
    <property type="term" value="F:semaphorin receptor binding"/>
    <property type="evidence" value="ECO:0007669"/>
    <property type="project" value="InterPro"/>
</dbReference>
<feature type="domain" description="Sema" evidence="6">
    <location>
        <begin position="2"/>
        <end position="486"/>
    </location>
</feature>
<evidence type="ECO:0000313" key="8">
    <source>
        <dbReference type="Proteomes" id="UP000694410"/>
    </source>
</evidence>
<dbReference type="PANTHER" id="PTHR11036">
    <property type="entry name" value="SEMAPHORIN"/>
    <property type="match status" value="1"/>
</dbReference>
<dbReference type="InterPro" id="IPR036352">
    <property type="entry name" value="Semap_dom_sf"/>
</dbReference>
<evidence type="ECO:0000256" key="1">
    <source>
        <dbReference type="ARBA" id="ARBA00009492"/>
    </source>
</evidence>
<dbReference type="Ensembl" id="ENSCCET00000041196.1">
    <property type="protein sequence ID" value="ENSCCEP00000027851.1"/>
    <property type="gene ID" value="ENSCCEG00000024216.1"/>
</dbReference>
<gene>
    <name evidence="7" type="primary">LOC111935143</name>
</gene>
<evidence type="ECO:0000256" key="3">
    <source>
        <dbReference type="ARBA" id="ARBA00023180"/>
    </source>
</evidence>
<dbReference type="InterPro" id="IPR016201">
    <property type="entry name" value="PSI"/>
</dbReference>
<dbReference type="InterPro" id="IPR027231">
    <property type="entry name" value="Semaphorin"/>
</dbReference>
<dbReference type="FunFam" id="3.30.1680.10:FF:000001">
    <property type="entry name" value="Semaphorin 3F like"/>
    <property type="match status" value="1"/>
</dbReference>
<dbReference type="InterPro" id="IPR013783">
    <property type="entry name" value="Ig-like_fold"/>
</dbReference>
<dbReference type="GO" id="GO:0071526">
    <property type="term" value="P:semaphorin-plexin signaling pathway"/>
    <property type="evidence" value="ECO:0007669"/>
    <property type="project" value="TreeGrafter"/>
</dbReference>
<evidence type="ECO:0000259" key="6">
    <source>
        <dbReference type="PROSITE" id="PS51004"/>
    </source>
</evidence>
<dbReference type="GO" id="GO:0030335">
    <property type="term" value="P:positive regulation of cell migration"/>
    <property type="evidence" value="ECO:0007669"/>
    <property type="project" value="TreeGrafter"/>
</dbReference>
<dbReference type="GO" id="GO:0001755">
    <property type="term" value="P:neural crest cell migration"/>
    <property type="evidence" value="ECO:0007669"/>
    <property type="project" value="TreeGrafter"/>
</dbReference>
<dbReference type="GO" id="GO:0005886">
    <property type="term" value="C:plasma membrane"/>
    <property type="evidence" value="ECO:0007669"/>
    <property type="project" value="TreeGrafter"/>
</dbReference>
<keyword evidence="3" id="KW-0325">Glycoprotein</keyword>
<reference evidence="7" key="1">
    <citation type="submission" date="2025-08" db="UniProtKB">
        <authorList>
            <consortium name="Ensembl"/>
        </authorList>
    </citation>
    <scope>IDENTIFICATION</scope>
</reference>
<evidence type="ECO:0000256" key="2">
    <source>
        <dbReference type="ARBA" id="ARBA00023157"/>
    </source>
</evidence>
<comment type="caution">
    <text evidence="4">Lacks conserved residue(s) required for the propagation of feature annotation.</text>
</comment>
<dbReference type="GO" id="GO:0045499">
    <property type="term" value="F:chemorepellent activity"/>
    <property type="evidence" value="ECO:0007669"/>
    <property type="project" value="TreeGrafter"/>
</dbReference>
<dbReference type="Gene3D" id="3.30.1680.10">
    <property type="entry name" value="ligand-binding face of the semaphorins, domain 2"/>
    <property type="match status" value="1"/>
</dbReference>
<evidence type="ECO:0000256" key="4">
    <source>
        <dbReference type="PROSITE-ProRule" id="PRU00352"/>
    </source>
</evidence>
<dbReference type="Gene3D" id="2.60.40.10">
    <property type="entry name" value="Immunoglobulins"/>
    <property type="match status" value="1"/>
</dbReference>
<proteinExistence type="inferred from homology"/>
<dbReference type="InterPro" id="IPR015943">
    <property type="entry name" value="WD40/YVTN_repeat-like_dom_sf"/>
</dbReference>
<dbReference type="Gene3D" id="2.130.10.10">
    <property type="entry name" value="YVTN repeat-like/Quinoprotein amine dehydrogenase"/>
    <property type="match status" value="1"/>
</dbReference>
<dbReference type="PROSITE" id="PS51004">
    <property type="entry name" value="SEMA"/>
    <property type="match status" value="1"/>
</dbReference>
<keyword evidence="2" id="KW-1015">Disulfide bond</keyword>
<dbReference type="PANTHER" id="PTHR11036:SF27">
    <property type="entry name" value="SEMAPHORIN-3F"/>
    <property type="match status" value="1"/>
</dbReference>
<evidence type="ECO:0000256" key="5">
    <source>
        <dbReference type="SAM" id="MobiDB-lite"/>
    </source>
</evidence>
<dbReference type="InterPro" id="IPR001627">
    <property type="entry name" value="Semap_dom"/>
</dbReference>
<protein>
    <submittedName>
        <fullName evidence="7">Semaphorin-3F-like</fullName>
    </submittedName>
</protein>
<feature type="region of interest" description="Disordered" evidence="5">
    <location>
        <begin position="500"/>
        <end position="523"/>
    </location>
</feature>
<organism evidence="7 8">
    <name type="scientific">Cyanistes caeruleus</name>
    <name type="common">Eurasian blue tit</name>
    <name type="synonym">Parus caeruleus</name>
    <dbReference type="NCBI Taxonomy" id="156563"/>
    <lineage>
        <taxon>Eukaryota</taxon>
        <taxon>Metazoa</taxon>
        <taxon>Chordata</taxon>
        <taxon>Craniata</taxon>
        <taxon>Vertebrata</taxon>
        <taxon>Euteleostomi</taxon>
        <taxon>Archelosauria</taxon>
        <taxon>Archosauria</taxon>
        <taxon>Dinosauria</taxon>
        <taxon>Saurischia</taxon>
        <taxon>Theropoda</taxon>
        <taxon>Coelurosauria</taxon>
        <taxon>Aves</taxon>
        <taxon>Neognathae</taxon>
        <taxon>Neoaves</taxon>
        <taxon>Telluraves</taxon>
        <taxon>Australaves</taxon>
        <taxon>Passeriformes</taxon>
        <taxon>Paridae</taxon>
        <taxon>Cyanistes</taxon>
    </lineage>
</organism>
<dbReference type="AlphaFoldDB" id="A0A8C0VR95"/>
<evidence type="ECO:0000313" key="7">
    <source>
        <dbReference type="Ensembl" id="ENSCCEP00000027851.1"/>
    </source>
</evidence>
<dbReference type="InterPro" id="IPR036179">
    <property type="entry name" value="Ig-like_dom_sf"/>
</dbReference>
<keyword evidence="8" id="KW-1185">Reference proteome</keyword>
<dbReference type="SMART" id="SM00423">
    <property type="entry name" value="PSI"/>
    <property type="match status" value="1"/>
</dbReference>
<dbReference type="CDD" id="cd11254">
    <property type="entry name" value="Sema_3F"/>
    <property type="match status" value="1"/>
</dbReference>
<dbReference type="SUPFAM" id="SSF101912">
    <property type="entry name" value="Sema domain"/>
    <property type="match status" value="1"/>
</dbReference>
<sequence>DTFPVPPAELKATGTAHFFNFLLNSSDYRILLKDEDHDRMYVGSKDYVLSLDLHDINREPLIIHWPASQQRIEECILSGKNSNGECGNFIRLIQPWNRTHLYVCGTGAYNPICAFVNRGRKAQDYIFYLEPDKLESGKGKCSYDPKVDTVSALINEELYAGVYIDFMGTDAAIFRTMGKQTAMRTDQYNSRWLNDPAFVRAQLIPDSSERNDDKLYFFFREKSADAPLSPGVYSRIGRICLNDDGGHCCLVNKWSTFLKARLVCSVPGPDGIETHFDELQDVFIQQTQDTKNPVIYAVFSASGSVFKGSAVCVYSMADIRMVFNGPFAHKEGPNYQWMPYTGKMPYPRPGTCPGGTFTPSMKSTKDYPDEVINFMRAHPLMYHAVYPTHRQPLVVRTNVNYRFTTVAVDQVDAADGRYEVLFLGTGTHAAHRGERSMLRREQEARRGPNAQQLYVSSAVGVTHLALHRCDVYGEACADCCLARDPYCAWDGSACTRYSASSKRRSRRQDVRHGNPIRQCRGYNSNANKNTVEAVQYGVGQGAARGVPGVPGASRLSRSPSRPQLRVEGRVLRTEQGLLLRALQLSDSGLYSCTATENNFKHTVTKVQLRVLSSRAVHAVLVQAETPPGLPGAPTPRYQDLLQLLSQPEMGLLDQYCQGYWRHTAASPPQPLAGLKAKEQQDQKKPRNRRNHQPETYGHT</sequence>
<dbReference type="FunFam" id="2.130.10.10:FF:000052">
    <property type="entry name" value="semaphorin-3F isoform X2"/>
    <property type="match status" value="1"/>
</dbReference>
<reference evidence="7" key="2">
    <citation type="submission" date="2025-09" db="UniProtKB">
        <authorList>
            <consortium name="Ensembl"/>
        </authorList>
    </citation>
    <scope>IDENTIFICATION</scope>
</reference>